<dbReference type="AlphaFoldDB" id="A0A8X8DID7"/>
<comment type="caution">
    <text evidence="1">The sequence shown here is derived from an EMBL/GenBank/DDBJ whole genome shotgun (WGS) entry which is preliminary data.</text>
</comment>
<reference evidence="1" key="1">
    <citation type="journal article" date="2020" name="bioRxiv">
        <title>Hybrid origin of Populus tomentosa Carr. identified through genome sequencing and phylogenomic analysis.</title>
        <authorList>
            <person name="An X."/>
            <person name="Gao K."/>
            <person name="Chen Z."/>
            <person name="Li J."/>
            <person name="Yang X."/>
            <person name="Yang X."/>
            <person name="Zhou J."/>
            <person name="Guo T."/>
            <person name="Zhao T."/>
            <person name="Huang S."/>
            <person name="Miao D."/>
            <person name="Khan W.U."/>
            <person name="Rao P."/>
            <person name="Ye M."/>
            <person name="Lei B."/>
            <person name="Liao W."/>
            <person name="Wang J."/>
            <person name="Ji L."/>
            <person name="Li Y."/>
            <person name="Guo B."/>
            <person name="Mustafa N.S."/>
            <person name="Li S."/>
            <person name="Yun Q."/>
            <person name="Keller S.R."/>
            <person name="Mao J."/>
            <person name="Zhang R."/>
            <person name="Strauss S.H."/>
        </authorList>
    </citation>
    <scope>NUCLEOTIDE SEQUENCE</scope>
    <source>
        <strain evidence="1">GM15</strain>
        <tissue evidence="1">Leaf</tissue>
    </source>
</reference>
<gene>
    <name evidence="1" type="ORF">POTOM_001606</name>
</gene>
<dbReference type="Proteomes" id="UP000886885">
    <property type="component" value="Chromosome 1A"/>
</dbReference>
<keyword evidence="2" id="KW-1185">Reference proteome</keyword>
<dbReference type="EMBL" id="JAAWWB010000001">
    <property type="protein sequence ID" value="KAG6792456.1"/>
    <property type="molecule type" value="Genomic_DNA"/>
</dbReference>
<accession>A0A8X8DID7</accession>
<sequence length="80" mass="8695">MWKYGQFTAAVDPLGYGSTNSMKERVASMLKDLAGFLESGRKKRRRSAIGAARGNHDCRRRGGSSSLLAAKTPDAFLGFL</sequence>
<evidence type="ECO:0000313" key="2">
    <source>
        <dbReference type="Proteomes" id="UP000886885"/>
    </source>
</evidence>
<organism evidence="1 2">
    <name type="scientific">Populus tomentosa</name>
    <name type="common">Chinese white poplar</name>
    <dbReference type="NCBI Taxonomy" id="118781"/>
    <lineage>
        <taxon>Eukaryota</taxon>
        <taxon>Viridiplantae</taxon>
        <taxon>Streptophyta</taxon>
        <taxon>Embryophyta</taxon>
        <taxon>Tracheophyta</taxon>
        <taxon>Spermatophyta</taxon>
        <taxon>Magnoliopsida</taxon>
        <taxon>eudicotyledons</taxon>
        <taxon>Gunneridae</taxon>
        <taxon>Pentapetalae</taxon>
        <taxon>rosids</taxon>
        <taxon>fabids</taxon>
        <taxon>Malpighiales</taxon>
        <taxon>Salicaceae</taxon>
        <taxon>Saliceae</taxon>
        <taxon>Populus</taxon>
    </lineage>
</organism>
<proteinExistence type="predicted"/>
<protein>
    <submittedName>
        <fullName evidence="1">Uncharacterized protein</fullName>
    </submittedName>
</protein>
<name>A0A8X8DID7_POPTO</name>
<evidence type="ECO:0000313" key="1">
    <source>
        <dbReference type="EMBL" id="KAG6792456.1"/>
    </source>
</evidence>